<organism evidence="13 14">
    <name type="scientific">Calocera cornea HHB12733</name>
    <dbReference type="NCBI Taxonomy" id="1353952"/>
    <lineage>
        <taxon>Eukaryota</taxon>
        <taxon>Fungi</taxon>
        <taxon>Dikarya</taxon>
        <taxon>Basidiomycota</taxon>
        <taxon>Agaricomycotina</taxon>
        <taxon>Dacrymycetes</taxon>
        <taxon>Dacrymycetales</taxon>
        <taxon>Dacrymycetaceae</taxon>
        <taxon>Calocera</taxon>
    </lineage>
</organism>
<dbReference type="CDD" id="cd03250">
    <property type="entry name" value="ABCC_MRP_domain1"/>
    <property type="match status" value="1"/>
</dbReference>
<dbReference type="OrthoDB" id="6500128at2759"/>
<sequence>MDSSQLLLDSPLVGIDGTWLDVRLLPAGVSALSLVLLPLLVCRRSSSIEEGNGPPTTIDEDRPLRARIAEHIDARGGSTIVVFNVVRFLGTLTLAMLTAVAVHLDLSSKGGLFRSGIIEIALGAAYIYASILSLLYLLVSHPARRSCNAVAVTILLTQFLVFAWRNLLPLTMFDGVPADLDVPWLLWSRGVLVTLVGIIIPLFVPREYMPVDPKHPMPVPAAEQTSSLFSFLFYFWVDPVVLRANREGGLSYDDLPPLIDEDYASTLADRGMDLLDPLRRQELGLRKQHLALGIIWYFRWEYVQMSIYLVMLVLFRFLAPVGINRLLKYLENDGADAVVRPWVWIACIFISPTISTLFFCLFVYTANHAIIQAESLLVQLLLRHAFRVRVTDDTPIVSTSSSSIGSMASASTSGVSTPVNEQSSNPSVTSTGDTANPSEHQNTTDGVKPLPVPNQTTLLGPSKEILKSKGDAKAAPKEPSIKSLHLFAKINNMFGTDIANIVKLIDAVTLVVDTPLQIILSISFLHLVLGWAALVGIGFMVLTIPLPGAIVSRIQRVQRLKMQKTDQRVQAITESLSLIRMIKMFAWEPLVKQQVTERRDDELRYLQTRKLLDLANDILLGLLPMTSMTIAYGFYTLVMGRELDASTVFSSLPIFDLLSDNLSFAIVKVSGTIRAKVALDRVTGFLYESLLLDRYKSTHSIPTSGTVVVPTETRIGFHQATFSWRDPQDDLILPSQRTFLLHLDNLLFEHGAINLIVGPTGCGKTSILMSLLGEMHFIPQSADAWFSLPREGGVAYAAQESWVQNDTIKENIIFGSPYEESRYRTVLYECVLEPDLALFTAGDNTEVGEKGLTLSGGQKARITLARAVYSSAQVLLLDDIVSALDVHTARWVVEKCLKGHLLKGRTVILVTHAIALAAPVAQKIISLDAKGRILSQGALETQLSKDATLREELLESRASLEQVGTTLPLEADPLKDKASGKLTLTEEMADGRFKWASMKLLLAAFGSFLSWFSALAGFVSAVAVDTFAMWWLGHWAQAYATYGSEVNVIYYLCVFIGLVVLQQLSYGTGSVIYTFGTTRASRKLHADLIDSVLSSTFRWLDSTPVGRIVSRFTQDIGEIDGALTEQGQTVIRMTIKLILKFGAAIAFSPAFLLPGLIITVLGIGLGHIYMIAQMAIKRIRSNWRSPLYNHLGASVLGLVSIRAYGAEDKFELVLRQRADAYSRPSRTFWNLNRWIAVRMNFLGAAFSGSLAAYLTYSRRGISASNTGFSLHMAVEFSGMILWWIRALNGLEVSANSLERVRDYLSIPHERAATPEERAPAYWPASGSIKASGLCARYSQDGPLVLKDLNFAIKSGERIGIVGRTGSGKSSLTLALLQLIPTTGDIYLDGRAAHATNLDDLRSSMTIIPQEPMLLSGTIRSNLDPYSQHDEATLYDALRVTGLLGSENSSANSDISLDTTVANAGSNFSVGQRQLIALARAILRHTQVVILDEATASIDAETDAIIQASIRMELQNATLITIAHRLLTIMDYDRIMVLSEGQLMEFDTPFALLQNAHGYFRSLVDESGEKEKLIAMAKKGRMS</sequence>
<dbReference type="InterPro" id="IPR003439">
    <property type="entry name" value="ABC_transporter-like_ATP-bd"/>
</dbReference>
<dbReference type="PANTHER" id="PTHR24223">
    <property type="entry name" value="ATP-BINDING CASSETTE SUB-FAMILY C"/>
    <property type="match status" value="1"/>
</dbReference>
<gene>
    <name evidence="13" type="ORF">CALCODRAFT_553549</name>
</gene>
<dbReference type="InterPro" id="IPR003593">
    <property type="entry name" value="AAA+_ATPase"/>
</dbReference>
<evidence type="ECO:0000256" key="8">
    <source>
        <dbReference type="ARBA" id="ARBA00023136"/>
    </source>
</evidence>
<dbReference type="Proteomes" id="UP000076842">
    <property type="component" value="Unassembled WGS sequence"/>
</dbReference>
<evidence type="ECO:0000313" key="14">
    <source>
        <dbReference type="Proteomes" id="UP000076842"/>
    </source>
</evidence>
<feature type="transmembrane region" description="Helical" evidence="10">
    <location>
        <begin position="305"/>
        <end position="323"/>
    </location>
</feature>
<feature type="domain" description="ABC transporter" evidence="11">
    <location>
        <begin position="1328"/>
        <end position="1564"/>
    </location>
</feature>
<evidence type="ECO:0000256" key="6">
    <source>
        <dbReference type="ARBA" id="ARBA00022840"/>
    </source>
</evidence>
<evidence type="ECO:0000256" key="5">
    <source>
        <dbReference type="ARBA" id="ARBA00022741"/>
    </source>
</evidence>
<dbReference type="CDD" id="cd18596">
    <property type="entry name" value="ABC_6TM_VMR1_D1_like"/>
    <property type="match status" value="1"/>
</dbReference>
<evidence type="ECO:0000256" key="3">
    <source>
        <dbReference type="ARBA" id="ARBA00022692"/>
    </source>
</evidence>
<reference evidence="13 14" key="1">
    <citation type="journal article" date="2016" name="Mol. Biol. Evol.">
        <title>Comparative Genomics of Early-Diverging Mushroom-Forming Fungi Provides Insights into the Origins of Lignocellulose Decay Capabilities.</title>
        <authorList>
            <person name="Nagy L.G."/>
            <person name="Riley R."/>
            <person name="Tritt A."/>
            <person name="Adam C."/>
            <person name="Daum C."/>
            <person name="Floudas D."/>
            <person name="Sun H."/>
            <person name="Yadav J.S."/>
            <person name="Pangilinan J."/>
            <person name="Larsson K.H."/>
            <person name="Matsuura K."/>
            <person name="Barry K."/>
            <person name="Labutti K."/>
            <person name="Kuo R."/>
            <person name="Ohm R.A."/>
            <person name="Bhattacharya S.S."/>
            <person name="Shirouzu T."/>
            <person name="Yoshinaga Y."/>
            <person name="Martin F.M."/>
            <person name="Grigoriev I.V."/>
            <person name="Hibbett D.S."/>
        </authorList>
    </citation>
    <scope>NUCLEOTIDE SEQUENCE [LARGE SCALE GENOMIC DNA]</scope>
    <source>
        <strain evidence="13 14">HHB12733</strain>
    </source>
</reference>
<feature type="transmembrane region" description="Helical" evidence="10">
    <location>
        <begin position="504"/>
        <end position="525"/>
    </location>
</feature>
<keyword evidence="13" id="KW-0378">Hydrolase</keyword>
<feature type="transmembrane region" description="Helical" evidence="10">
    <location>
        <begin position="85"/>
        <end position="104"/>
    </location>
</feature>
<dbReference type="Pfam" id="PF00664">
    <property type="entry name" value="ABC_membrane"/>
    <property type="match status" value="2"/>
</dbReference>
<feature type="transmembrane region" description="Helical" evidence="10">
    <location>
        <begin position="1000"/>
        <end position="1028"/>
    </location>
</feature>
<dbReference type="GO" id="GO:0016887">
    <property type="term" value="F:ATP hydrolysis activity"/>
    <property type="evidence" value="ECO:0007669"/>
    <property type="project" value="InterPro"/>
</dbReference>
<evidence type="ECO:0000256" key="7">
    <source>
        <dbReference type="ARBA" id="ARBA00022989"/>
    </source>
</evidence>
<dbReference type="InterPro" id="IPR036640">
    <property type="entry name" value="ABC1_TM_sf"/>
</dbReference>
<feature type="transmembrane region" description="Helical" evidence="10">
    <location>
        <begin position="343"/>
        <end position="364"/>
    </location>
</feature>
<keyword evidence="7 10" id="KW-1133">Transmembrane helix</keyword>
<feature type="compositionally biased region" description="Polar residues" evidence="9">
    <location>
        <begin position="415"/>
        <end position="445"/>
    </location>
</feature>
<feature type="domain" description="ABC transmembrane type-1" evidence="12">
    <location>
        <begin position="1014"/>
        <end position="1282"/>
    </location>
</feature>
<dbReference type="GO" id="GO:0140359">
    <property type="term" value="F:ABC-type transporter activity"/>
    <property type="evidence" value="ECO:0007669"/>
    <property type="project" value="InterPro"/>
</dbReference>
<dbReference type="PROSITE" id="PS00211">
    <property type="entry name" value="ABC_TRANSPORTER_1"/>
    <property type="match status" value="2"/>
</dbReference>
<feature type="transmembrane region" description="Helical" evidence="10">
    <location>
        <begin position="1268"/>
        <end position="1284"/>
    </location>
</feature>
<dbReference type="SUPFAM" id="SSF90123">
    <property type="entry name" value="ABC transporter transmembrane region"/>
    <property type="match status" value="2"/>
</dbReference>
<dbReference type="SUPFAM" id="SSF52540">
    <property type="entry name" value="P-loop containing nucleoside triphosphate hydrolases"/>
    <property type="match status" value="2"/>
</dbReference>
<dbReference type="InterPro" id="IPR027417">
    <property type="entry name" value="P-loop_NTPase"/>
</dbReference>
<dbReference type="FunFam" id="1.20.1560.10:FF:000013">
    <property type="entry name" value="ABC transporter C family member 2"/>
    <property type="match status" value="1"/>
</dbReference>
<accession>A0A165IIR1</accession>
<dbReference type="InParanoid" id="A0A165IIR1"/>
<feature type="domain" description="ABC transporter" evidence="11">
    <location>
        <begin position="726"/>
        <end position="955"/>
    </location>
</feature>
<evidence type="ECO:0000256" key="10">
    <source>
        <dbReference type="SAM" id="Phobius"/>
    </source>
</evidence>
<dbReference type="CDD" id="cd03244">
    <property type="entry name" value="ABCC_MRP_domain2"/>
    <property type="match status" value="1"/>
</dbReference>
<feature type="domain" description="ABC transmembrane type-1" evidence="12">
    <location>
        <begin position="490"/>
        <end position="674"/>
    </location>
</feature>
<dbReference type="InterPro" id="IPR050173">
    <property type="entry name" value="ABC_transporter_C-like"/>
</dbReference>
<feature type="transmembrane region" description="Helical" evidence="10">
    <location>
        <begin position="1187"/>
        <end position="1205"/>
    </location>
</feature>
<keyword evidence="4" id="KW-0677">Repeat</keyword>
<evidence type="ECO:0000259" key="11">
    <source>
        <dbReference type="PROSITE" id="PS50893"/>
    </source>
</evidence>
<dbReference type="Pfam" id="PF00005">
    <property type="entry name" value="ABC_tran"/>
    <property type="match status" value="2"/>
</dbReference>
<evidence type="ECO:0000256" key="9">
    <source>
        <dbReference type="SAM" id="MobiDB-lite"/>
    </source>
</evidence>
<evidence type="ECO:0000313" key="13">
    <source>
        <dbReference type="EMBL" id="KZT60623.1"/>
    </source>
</evidence>
<dbReference type="CDD" id="cd18604">
    <property type="entry name" value="ABC_6TM_VMR1_D2_like"/>
    <property type="match status" value="1"/>
</dbReference>
<protein>
    <submittedName>
        <fullName evidence="13">p-loop containing nucleoside triphosphate hydrolase protein</fullName>
    </submittedName>
</protein>
<keyword evidence="6" id="KW-0067">ATP-binding</keyword>
<comment type="subcellular location">
    <subcellularLocation>
        <location evidence="1">Membrane</location>
        <topology evidence="1">Multi-pass membrane protein</topology>
    </subcellularLocation>
</comment>
<proteinExistence type="predicted"/>
<dbReference type="FunFam" id="3.40.50.300:FF:000163">
    <property type="entry name" value="Multidrug resistance-associated protein member 4"/>
    <property type="match status" value="1"/>
</dbReference>
<dbReference type="InterPro" id="IPR011527">
    <property type="entry name" value="ABC1_TM_dom"/>
</dbReference>
<dbReference type="SMART" id="SM00382">
    <property type="entry name" value="AAA"/>
    <property type="match status" value="2"/>
</dbReference>
<feature type="transmembrane region" description="Helical" evidence="10">
    <location>
        <begin position="20"/>
        <end position="41"/>
    </location>
</feature>
<dbReference type="PROSITE" id="PS50929">
    <property type="entry name" value="ABC_TM1F"/>
    <property type="match status" value="2"/>
</dbReference>
<evidence type="ECO:0000256" key="4">
    <source>
        <dbReference type="ARBA" id="ARBA00022737"/>
    </source>
</evidence>
<feature type="transmembrane region" description="Helical" evidence="10">
    <location>
        <begin position="614"/>
        <end position="635"/>
    </location>
</feature>
<keyword evidence="5" id="KW-0547">Nucleotide-binding</keyword>
<dbReference type="GO" id="GO:0005524">
    <property type="term" value="F:ATP binding"/>
    <property type="evidence" value="ECO:0007669"/>
    <property type="project" value="UniProtKB-KW"/>
</dbReference>
<feature type="transmembrane region" description="Helical" evidence="10">
    <location>
        <begin position="184"/>
        <end position="204"/>
    </location>
</feature>
<dbReference type="InterPro" id="IPR017871">
    <property type="entry name" value="ABC_transporter-like_CS"/>
</dbReference>
<feature type="region of interest" description="Disordered" evidence="9">
    <location>
        <begin position="396"/>
        <end position="453"/>
    </location>
</feature>
<feature type="transmembrane region" description="Helical" evidence="10">
    <location>
        <begin position="1048"/>
        <end position="1075"/>
    </location>
</feature>
<feature type="transmembrane region" description="Helical" evidence="10">
    <location>
        <begin position="116"/>
        <end position="139"/>
    </location>
</feature>
<dbReference type="GO" id="GO:0016020">
    <property type="term" value="C:membrane"/>
    <property type="evidence" value="ECO:0007669"/>
    <property type="project" value="UniProtKB-SubCell"/>
</dbReference>
<evidence type="ECO:0000259" key="12">
    <source>
        <dbReference type="PROSITE" id="PS50929"/>
    </source>
</evidence>
<evidence type="ECO:0000256" key="2">
    <source>
        <dbReference type="ARBA" id="ARBA00022448"/>
    </source>
</evidence>
<feature type="transmembrane region" description="Helical" evidence="10">
    <location>
        <begin position="1235"/>
        <end position="1256"/>
    </location>
</feature>
<dbReference type="Gene3D" id="3.40.50.300">
    <property type="entry name" value="P-loop containing nucleotide triphosphate hydrolases"/>
    <property type="match status" value="2"/>
</dbReference>
<dbReference type="STRING" id="1353952.A0A165IIR1"/>
<keyword evidence="8 10" id="KW-0472">Membrane</keyword>
<feature type="transmembrane region" description="Helical" evidence="10">
    <location>
        <begin position="146"/>
        <end position="164"/>
    </location>
</feature>
<dbReference type="Gene3D" id="1.20.1560.10">
    <property type="entry name" value="ABC transporter type 1, transmembrane domain"/>
    <property type="match status" value="2"/>
</dbReference>
<feature type="transmembrane region" description="Helical" evidence="10">
    <location>
        <begin position="531"/>
        <end position="554"/>
    </location>
</feature>
<dbReference type="EMBL" id="KV423929">
    <property type="protein sequence ID" value="KZT60623.1"/>
    <property type="molecule type" value="Genomic_DNA"/>
</dbReference>
<keyword evidence="2" id="KW-0813">Transport</keyword>
<keyword evidence="3 10" id="KW-0812">Transmembrane</keyword>
<dbReference type="PANTHER" id="PTHR24223:SF356">
    <property type="entry name" value="ATP-BINDING CASSETTE TRANSPORTER ABC4"/>
    <property type="match status" value="1"/>
</dbReference>
<feature type="compositionally biased region" description="Low complexity" evidence="9">
    <location>
        <begin position="398"/>
        <end position="414"/>
    </location>
</feature>
<dbReference type="PROSITE" id="PS50893">
    <property type="entry name" value="ABC_TRANSPORTER_2"/>
    <property type="match status" value="2"/>
</dbReference>
<evidence type="ECO:0000256" key="1">
    <source>
        <dbReference type="ARBA" id="ARBA00004141"/>
    </source>
</evidence>
<keyword evidence="14" id="KW-1185">Reference proteome</keyword>
<name>A0A165IIR1_9BASI</name>